<protein>
    <submittedName>
        <fullName evidence="3">Uncharacterized protein</fullName>
    </submittedName>
</protein>
<dbReference type="EMBL" id="SRPR01000217">
    <property type="protein sequence ID" value="KAG5956171.1"/>
    <property type="molecule type" value="Genomic_DNA"/>
</dbReference>
<dbReference type="EMBL" id="SRPS01000166">
    <property type="protein sequence ID" value="KAG5964630.1"/>
    <property type="molecule type" value="Genomic_DNA"/>
</dbReference>
<feature type="chain" id="PRO_5040479794" evidence="1">
    <location>
        <begin position="20"/>
        <end position="242"/>
    </location>
</feature>
<accession>A0A9P7SN33</accession>
<feature type="signal peptide" evidence="1">
    <location>
        <begin position="1"/>
        <end position="19"/>
    </location>
</feature>
<evidence type="ECO:0000313" key="3">
    <source>
        <dbReference type="EMBL" id="KAG5964630.1"/>
    </source>
</evidence>
<dbReference type="OrthoDB" id="5576763at2759"/>
<dbReference type="Proteomes" id="UP000784919">
    <property type="component" value="Unassembled WGS sequence"/>
</dbReference>
<keyword evidence="4" id="KW-1185">Reference proteome</keyword>
<evidence type="ECO:0000313" key="5">
    <source>
        <dbReference type="Proteomes" id="UP000784919"/>
    </source>
</evidence>
<name>A0A9P7SN33_9HYPO</name>
<evidence type="ECO:0000313" key="4">
    <source>
        <dbReference type="Proteomes" id="UP000742024"/>
    </source>
</evidence>
<evidence type="ECO:0000256" key="1">
    <source>
        <dbReference type="SAM" id="SignalP"/>
    </source>
</evidence>
<reference evidence="3 4" key="1">
    <citation type="journal article" date="2020" name="bioRxiv">
        <title>Whole genome comparisons of ergot fungi reveals the divergence and evolution of species within the genus Claviceps are the result of varying mechanisms driving genome evolution and host range expansion.</title>
        <authorList>
            <person name="Wyka S.A."/>
            <person name="Mondo S.J."/>
            <person name="Liu M."/>
            <person name="Dettman J."/>
            <person name="Nalam V."/>
            <person name="Broders K.D."/>
        </authorList>
    </citation>
    <scope>NUCLEOTIDE SEQUENCE</scope>
    <source>
        <strain evidence="3">CCC 1102</strain>
        <strain evidence="2 4">LM583</strain>
    </source>
</reference>
<dbReference type="Proteomes" id="UP000742024">
    <property type="component" value="Unassembled WGS sequence"/>
</dbReference>
<dbReference type="AlphaFoldDB" id="A0A9P7SN33"/>
<sequence length="242" mass="25981">MKLISLSLMALASPQIAFSLVGNGWKFSGNPSGGLRDVTFPFKMDGAAHKSGYYFAEQFNFQGISKVAYCGIQNRPNGTGGKSIVHAVFSTFQGNSTTQDRNCHAGADGGPGVSCAVDFSGSYNAVYNIVVEQVQGTTWKGTAINTLTGESFHIGSWTLPSTAGGIKSSQVGFVEYYPWNSGRHQCHDLPRTAVTMFDPYSKTPGAGTGRINKPYEYGEDCLGKVDFSTQKVTNGYRIQCGF</sequence>
<comment type="caution">
    <text evidence="3">The sequence shown here is derived from an EMBL/GenBank/DDBJ whole genome shotgun (WGS) entry which is preliminary data.</text>
</comment>
<proteinExistence type="predicted"/>
<evidence type="ECO:0000313" key="2">
    <source>
        <dbReference type="EMBL" id="KAG5956171.1"/>
    </source>
</evidence>
<keyword evidence="1" id="KW-0732">Signal</keyword>
<organism evidence="3 5">
    <name type="scientific">Claviceps arundinis</name>
    <dbReference type="NCBI Taxonomy" id="1623583"/>
    <lineage>
        <taxon>Eukaryota</taxon>
        <taxon>Fungi</taxon>
        <taxon>Dikarya</taxon>
        <taxon>Ascomycota</taxon>
        <taxon>Pezizomycotina</taxon>
        <taxon>Sordariomycetes</taxon>
        <taxon>Hypocreomycetidae</taxon>
        <taxon>Hypocreales</taxon>
        <taxon>Clavicipitaceae</taxon>
        <taxon>Claviceps</taxon>
    </lineage>
</organism>
<gene>
    <name evidence="3" type="ORF">E4U56_002110</name>
    <name evidence="2" type="ORF">E4U57_002814</name>
</gene>